<dbReference type="EC" id="6.3.2.10" evidence="10 11"/>
<keyword evidence="8 10" id="KW-0131">Cell cycle</keyword>
<dbReference type="HAMAP" id="MF_02019">
    <property type="entry name" value="MurF"/>
    <property type="match status" value="1"/>
</dbReference>
<evidence type="ECO:0000259" key="14">
    <source>
        <dbReference type="Pfam" id="PF08245"/>
    </source>
</evidence>
<evidence type="ECO:0000259" key="12">
    <source>
        <dbReference type="Pfam" id="PF01225"/>
    </source>
</evidence>
<evidence type="ECO:0000256" key="1">
    <source>
        <dbReference type="ARBA" id="ARBA00022490"/>
    </source>
</evidence>
<keyword evidence="1 10" id="KW-0963">Cytoplasm</keyword>
<evidence type="ECO:0000256" key="4">
    <source>
        <dbReference type="ARBA" id="ARBA00022741"/>
    </source>
</evidence>
<evidence type="ECO:0000256" key="9">
    <source>
        <dbReference type="ARBA" id="ARBA00023316"/>
    </source>
</evidence>
<dbReference type="OrthoDB" id="9801978at2"/>
<organism evidence="15 16">
    <name type="scientific">Halobacteroides halobius (strain ATCC 35273 / DSM 5150 / MD-1)</name>
    <dbReference type="NCBI Taxonomy" id="748449"/>
    <lineage>
        <taxon>Bacteria</taxon>
        <taxon>Bacillati</taxon>
        <taxon>Bacillota</taxon>
        <taxon>Clostridia</taxon>
        <taxon>Halanaerobiales</taxon>
        <taxon>Halobacteroidaceae</taxon>
        <taxon>Halobacteroides</taxon>
    </lineage>
</organism>
<evidence type="ECO:0000256" key="2">
    <source>
        <dbReference type="ARBA" id="ARBA00022598"/>
    </source>
</evidence>
<evidence type="ECO:0000256" key="11">
    <source>
        <dbReference type="RuleBase" id="RU004136"/>
    </source>
</evidence>
<comment type="similarity">
    <text evidence="10">Belongs to the MurCDEF family. MurF subfamily.</text>
</comment>
<feature type="domain" description="Mur ligase central" evidence="14">
    <location>
        <begin position="106"/>
        <end position="294"/>
    </location>
</feature>
<keyword evidence="3 10" id="KW-0132">Cell division</keyword>
<dbReference type="STRING" id="748449.Halha_1772"/>
<dbReference type="eggNOG" id="COG0770">
    <property type="taxonomic scope" value="Bacteria"/>
</dbReference>
<dbReference type="GO" id="GO:0008766">
    <property type="term" value="F:UDP-N-acetylmuramoylalanyl-D-glutamyl-2,6-diaminopimelate-D-alanyl-D-alanine ligase activity"/>
    <property type="evidence" value="ECO:0007669"/>
    <property type="project" value="RHEA"/>
</dbReference>
<dbReference type="GO" id="GO:0005737">
    <property type="term" value="C:cytoplasm"/>
    <property type="evidence" value="ECO:0007669"/>
    <property type="project" value="UniProtKB-SubCell"/>
</dbReference>
<dbReference type="Pfam" id="PF02875">
    <property type="entry name" value="Mur_ligase_C"/>
    <property type="match status" value="1"/>
</dbReference>
<dbReference type="NCBIfam" id="TIGR01143">
    <property type="entry name" value="murF"/>
    <property type="match status" value="1"/>
</dbReference>
<dbReference type="GO" id="GO:0005524">
    <property type="term" value="F:ATP binding"/>
    <property type="evidence" value="ECO:0007669"/>
    <property type="project" value="UniProtKB-UniRule"/>
</dbReference>
<protein>
    <recommendedName>
        <fullName evidence="10 11">UDP-N-acetylmuramoyl-tripeptide--D-alanyl-D-alanine ligase</fullName>
        <ecNumber evidence="10 11">6.3.2.10</ecNumber>
    </recommendedName>
    <alternativeName>
        <fullName evidence="10">D-alanyl-D-alanine-adding enzyme</fullName>
    </alternativeName>
</protein>
<dbReference type="GO" id="GO:0008360">
    <property type="term" value="P:regulation of cell shape"/>
    <property type="evidence" value="ECO:0007669"/>
    <property type="project" value="UniProtKB-KW"/>
</dbReference>
<dbReference type="KEGG" id="hhl:Halha_1772"/>
<name>L0KCA3_HALHC</name>
<dbReference type="GO" id="GO:0009252">
    <property type="term" value="P:peptidoglycan biosynthetic process"/>
    <property type="evidence" value="ECO:0007669"/>
    <property type="project" value="UniProtKB-UniRule"/>
</dbReference>
<comment type="catalytic activity">
    <reaction evidence="10 11">
        <text>D-alanyl-D-alanine + UDP-N-acetyl-alpha-D-muramoyl-L-alanyl-gamma-D-glutamyl-meso-2,6-diaminopimelate + ATP = UDP-N-acetyl-alpha-D-muramoyl-L-alanyl-gamma-D-glutamyl-meso-2,6-diaminopimeloyl-D-alanyl-D-alanine + ADP + phosphate + H(+)</text>
        <dbReference type="Rhea" id="RHEA:28374"/>
        <dbReference type="ChEBI" id="CHEBI:15378"/>
        <dbReference type="ChEBI" id="CHEBI:30616"/>
        <dbReference type="ChEBI" id="CHEBI:43474"/>
        <dbReference type="ChEBI" id="CHEBI:57822"/>
        <dbReference type="ChEBI" id="CHEBI:61386"/>
        <dbReference type="ChEBI" id="CHEBI:83905"/>
        <dbReference type="ChEBI" id="CHEBI:456216"/>
        <dbReference type="EC" id="6.3.2.10"/>
    </reaction>
</comment>
<dbReference type="HOGENOM" id="CLU_031507_1_2_9"/>
<dbReference type="UniPathway" id="UPA00219"/>
<sequence length="458" mass="50192">MEPLSVAEITKAVAGKLTANVDFKIDNISTDTRNLKPGSLFIALIGDNFNAHNFIEDAFEKGAKIAIVSQEVDLDKPLIVVEDTTKALQDLASYYRNQFSLPVIAVTGSTGKTTTKDMIAAVVDQKYKTLKSQGNFNNEIGLPLTLFRLNSTHQAVVVEMGMRGLGQIRELAQIAKPNLGVVTNVGVTHIELLGSQAKIAQAKGELIESLEQESIAILNGDDKRVRRMKELTSAQVITYGLAENNQLQAINIESLGSKGVKFNLVDNEAKEDYQFKLPLPGEYNVYNALAAVAVGLELNLNLEEIKIGLENLKLSKMRNQLITTKNNLRIINDAYNANPTSMKAAINTLVEVASSRKIAVLGDMLELGKLATKEHQKIGRLIVHQKIDYLFTIGDLAKNIAQGAIKAGMNESKIFSYQDKEEASKQLLQILNAEDTVLVKGSRGMELEEIVDVLESKE</sequence>
<dbReference type="Pfam" id="PF08245">
    <property type="entry name" value="Mur_ligase_M"/>
    <property type="match status" value="1"/>
</dbReference>
<dbReference type="PANTHER" id="PTHR43024:SF1">
    <property type="entry name" value="UDP-N-ACETYLMURAMOYL-TRIPEPTIDE--D-ALANYL-D-ALANINE LIGASE"/>
    <property type="match status" value="1"/>
</dbReference>
<keyword evidence="7 10" id="KW-0573">Peptidoglycan synthesis</keyword>
<dbReference type="Gene3D" id="3.90.190.20">
    <property type="entry name" value="Mur ligase, C-terminal domain"/>
    <property type="match status" value="1"/>
</dbReference>
<evidence type="ECO:0000256" key="7">
    <source>
        <dbReference type="ARBA" id="ARBA00022984"/>
    </source>
</evidence>
<dbReference type="GO" id="GO:0071555">
    <property type="term" value="P:cell wall organization"/>
    <property type="evidence" value="ECO:0007669"/>
    <property type="project" value="UniProtKB-KW"/>
</dbReference>
<dbReference type="GO" id="GO:0047480">
    <property type="term" value="F:UDP-N-acetylmuramoyl-tripeptide-D-alanyl-D-alanine ligase activity"/>
    <property type="evidence" value="ECO:0007669"/>
    <property type="project" value="UniProtKB-UniRule"/>
</dbReference>
<reference evidence="16" key="1">
    <citation type="submission" date="2012-02" db="EMBL/GenBank/DDBJ databases">
        <title>The complete genome of Halobacteroides halobius DSM 5150.</title>
        <authorList>
            <person name="Lucas S."/>
            <person name="Copeland A."/>
            <person name="Lapidus A."/>
            <person name="Glavina del Rio T."/>
            <person name="Dalin E."/>
            <person name="Tice H."/>
            <person name="Bruce D."/>
            <person name="Goodwin L."/>
            <person name="Pitluck S."/>
            <person name="Peters L."/>
            <person name="Mikhailova N."/>
            <person name="Gu W."/>
            <person name="Kyrpides N."/>
            <person name="Mavromatis K."/>
            <person name="Ivanova N."/>
            <person name="Brettin T."/>
            <person name="Detter J.C."/>
            <person name="Han C."/>
            <person name="Larimer F."/>
            <person name="Land M."/>
            <person name="Hauser L."/>
            <person name="Markowitz V."/>
            <person name="Cheng J.-F."/>
            <person name="Hugenholtz P."/>
            <person name="Woyke T."/>
            <person name="Wu D."/>
            <person name="Tindall B."/>
            <person name="Pomrenke H."/>
            <person name="Brambilla E."/>
            <person name="Klenk H.-P."/>
            <person name="Eisen J.A."/>
        </authorList>
    </citation>
    <scope>NUCLEOTIDE SEQUENCE [LARGE SCALE GENOMIC DNA]</scope>
    <source>
        <strain evidence="16">ATCC 35273 / DSM 5150 / MD-1</strain>
    </source>
</reference>
<evidence type="ECO:0000259" key="13">
    <source>
        <dbReference type="Pfam" id="PF02875"/>
    </source>
</evidence>
<dbReference type="EMBL" id="CP003359">
    <property type="protein sequence ID" value="AGB41708.1"/>
    <property type="molecule type" value="Genomic_DNA"/>
</dbReference>
<dbReference type="InterPro" id="IPR004101">
    <property type="entry name" value="Mur_ligase_C"/>
</dbReference>
<gene>
    <name evidence="10" type="primary">murF</name>
    <name evidence="15" type="ordered locus">Halha_1772</name>
</gene>
<dbReference type="Proteomes" id="UP000010880">
    <property type="component" value="Chromosome"/>
</dbReference>
<comment type="function">
    <text evidence="10 11">Involved in cell wall formation. Catalyzes the final step in the synthesis of UDP-N-acetylmuramoyl-pentapeptide, the precursor of murein.</text>
</comment>
<evidence type="ECO:0000313" key="16">
    <source>
        <dbReference type="Proteomes" id="UP000010880"/>
    </source>
</evidence>
<dbReference type="InterPro" id="IPR036565">
    <property type="entry name" value="Mur-like_cat_sf"/>
</dbReference>
<dbReference type="SUPFAM" id="SSF53244">
    <property type="entry name" value="MurD-like peptide ligases, peptide-binding domain"/>
    <property type="match status" value="1"/>
</dbReference>
<feature type="binding site" evidence="10">
    <location>
        <begin position="108"/>
        <end position="114"/>
    </location>
    <ligand>
        <name>ATP</name>
        <dbReference type="ChEBI" id="CHEBI:30616"/>
    </ligand>
</feature>
<keyword evidence="6 10" id="KW-0133">Cell shape</keyword>
<evidence type="ECO:0000256" key="10">
    <source>
        <dbReference type="HAMAP-Rule" id="MF_02019"/>
    </source>
</evidence>
<dbReference type="InterPro" id="IPR036615">
    <property type="entry name" value="Mur_ligase_C_dom_sf"/>
</dbReference>
<keyword evidence="16" id="KW-1185">Reference proteome</keyword>
<keyword evidence="4 10" id="KW-0547">Nucleotide-binding</keyword>
<comment type="pathway">
    <text evidence="10 11">Cell wall biogenesis; peptidoglycan biosynthesis.</text>
</comment>
<dbReference type="Gene3D" id="3.40.1190.10">
    <property type="entry name" value="Mur-like, catalytic domain"/>
    <property type="match status" value="1"/>
</dbReference>
<dbReference type="RefSeq" id="WP_015327424.1">
    <property type="nucleotide sequence ID" value="NC_019978.1"/>
</dbReference>
<dbReference type="PATRIC" id="fig|748449.3.peg.1724"/>
<proteinExistence type="inferred from homology"/>
<dbReference type="Pfam" id="PF01225">
    <property type="entry name" value="Mur_ligase"/>
    <property type="match status" value="1"/>
</dbReference>
<dbReference type="PANTHER" id="PTHR43024">
    <property type="entry name" value="UDP-N-ACETYLMURAMOYL-TRIPEPTIDE--D-ALANYL-D-ALANINE LIGASE"/>
    <property type="match status" value="1"/>
</dbReference>
<keyword evidence="9 10" id="KW-0961">Cell wall biogenesis/degradation</keyword>
<accession>L0KCA3</accession>
<keyword evidence="5 10" id="KW-0067">ATP-binding</keyword>
<feature type="domain" description="Mur ligase N-terminal catalytic" evidence="12">
    <location>
        <begin position="24"/>
        <end position="94"/>
    </location>
</feature>
<dbReference type="InterPro" id="IPR051046">
    <property type="entry name" value="MurCDEF_CellWall_CoF430Synth"/>
</dbReference>
<dbReference type="InterPro" id="IPR000713">
    <property type="entry name" value="Mur_ligase_N"/>
</dbReference>
<keyword evidence="2 10" id="KW-0436">Ligase</keyword>
<evidence type="ECO:0000256" key="6">
    <source>
        <dbReference type="ARBA" id="ARBA00022960"/>
    </source>
</evidence>
<comment type="subcellular location">
    <subcellularLocation>
        <location evidence="10 11">Cytoplasm</location>
    </subcellularLocation>
</comment>
<dbReference type="AlphaFoldDB" id="L0KCA3"/>
<feature type="domain" description="Mur ligase C-terminal" evidence="13">
    <location>
        <begin position="317"/>
        <end position="443"/>
    </location>
</feature>
<dbReference type="SUPFAM" id="SSF63418">
    <property type="entry name" value="MurE/MurF N-terminal domain"/>
    <property type="match status" value="1"/>
</dbReference>
<dbReference type="Gene3D" id="3.40.1390.10">
    <property type="entry name" value="MurE/MurF, N-terminal domain"/>
    <property type="match status" value="1"/>
</dbReference>
<dbReference type="SUPFAM" id="SSF53623">
    <property type="entry name" value="MurD-like peptide ligases, catalytic domain"/>
    <property type="match status" value="1"/>
</dbReference>
<evidence type="ECO:0000256" key="3">
    <source>
        <dbReference type="ARBA" id="ARBA00022618"/>
    </source>
</evidence>
<dbReference type="InterPro" id="IPR013221">
    <property type="entry name" value="Mur_ligase_cen"/>
</dbReference>
<evidence type="ECO:0000256" key="5">
    <source>
        <dbReference type="ARBA" id="ARBA00022840"/>
    </source>
</evidence>
<dbReference type="GO" id="GO:0051301">
    <property type="term" value="P:cell division"/>
    <property type="evidence" value="ECO:0007669"/>
    <property type="project" value="UniProtKB-KW"/>
</dbReference>
<evidence type="ECO:0000313" key="15">
    <source>
        <dbReference type="EMBL" id="AGB41708.1"/>
    </source>
</evidence>
<evidence type="ECO:0000256" key="8">
    <source>
        <dbReference type="ARBA" id="ARBA00023306"/>
    </source>
</evidence>
<dbReference type="InterPro" id="IPR005863">
    <property type="entry name" value="UDP-N-AcMur_synth"/>
</dbReference>
<dbReference type="InterPro" id="IPR035911">
    <property type="entry name" value="MurE/MurF_N"/>
</dbReference>